<sequence>MNNFKFFNVNRIYNELFYQFPKVLIASDKYKKMSDSTKIAYMLLKARLEFAVQRNQVDENGNVYFTFTISELGEVLDCGKQKVLAIKSQLEEYGLLYQKQMGFNKTLGKNNPNRLYLAELEVTENDIYQLQTFDDTMQENVDKSEGMKIIPTPQRKTNAESLGNQEGMKIIPCQNIDKSEGMKISTVFNNLNTDTIDTIDTEKERLQQQLLLDQFSEVQEHTFLNKDSLKFIATFSDTIQEAHEMVGSIIRAKTKVEKEYNVVLIGEDYQEEIDKCLRRVMHKIKTDSTVKSPKGLFYKSFYNLFVECALEKKSQLNKKSNSNTPGVITHNWVENQ</sequence>
<dbReference type="AlphaFoldDB" id="A0A6I7ZWA0"/>
<accession>A0A6I7ZWA0</accession>
<dbReference type="InterPro" id="IPR010724">
    <property type="entry name" value="RepA_N"/>
</dbReference>
<keyword evidence="4" id="KW-0614">Plasmid</keyword>
<geneLocation type="plasmid" evidence="4 6">
    <name>pSF2</name>
</geneLocation>
<protein>
    <submittedName>
        <fullName evidence="4">Replication initiator protein A</fullName>
    </submittedName>
    <submittedName>
        <fullName evidence="3">Replication protein RepA</fullName>
    </submittedName>
</protein>
<feature type="domain" description="Replication initiator protein A C-terminal" evidence="2">
    <location>
        <begin position="224"/>
        <end position="307"/>
    </location>
</feature>
<reference evidence="3 5" key="1">
    <citation type="submission" date="2019-04" db="EMBL/GenBank/DDBJ databases">
        <title>Step-wise assembly of the neonatal virome modulated by breast feeding.</title>
        <authorList>
            <person name="Liang G."/>
            <person name="Bushman F."/>
        </authorList>
    </citation>
    <scope>NUCLEOTIDE SEQUENCE [LARGE SCALE GENOMIC DNA]</scope>
    <source>
        <strain evidence="3 5">E3754</strain>
    </source>
</reference>
<proteinExistence type="predicted"/>
<dbReference type="Proteomes" id="UP000429730">
    <property type="component" value="Unassembled WGS sequence"/>
</dbReference>
<dbReference type="InterPro" id="IPR041151">
    <property type="entry name" value="Bac_RepA_C"/>
</dbReference>
<organism evidence="4 6">
    <name type="scientific">Enterococcus faecalis</name>
    <name type="common">Streptococcus faecalis</name>
    <dbReference type="NCBI Taxonomy" id="1351"/>
    <lineage>
        <taxon>Bacteria</taxon>
        <taxon>Bacillati</taxon>
        <taxon>Bacillota</taxon>
        <taxon>Bacilli</taxon>
        <taxon>Lactobacillales</taxon>
        <taxon>Enterococcaceae</taxon>
        <taxon>Enterococcus</taxon>
    </lineage>
</organism>
<reference evidence="4 6" key="2">
    <citation type="submission" date="2020-08" db="EMBL/GenBank/DDBJ databases">
        <title>Enterococcus faecalis SF28073 genome assembly.</title>
        <authorList>
            <person name="Duerkop B.A."/>
            <person name="Johnson C.N."/>
        </authorList>
    </citation>
    <scope>NUCLEOTIDE SEQUENCE [LARGE SCALE GENOMIC DNA]</scope>
    <source>
        <strain evidence="4 6">SF28073</strain>
        <plasmid evidence="4 6">pSF2</plasmid>
    </source>
</reference>
<dbReference type="EMBL" id="WVTJ01000078">
    <property type="protein sequence ID" value="MXS54164.1"/>
    <property type="molecule type" value="Genomic_DNA"/>
</dbReference>
<name>A0A6I7ZWA0_ENTFL</name>
<dbReference type="Proteomes" id="UP000516122">
    <property type="component" value="Plasmid pSF2"/>
</dbReference>
<dbReference type="EMBL" id="CP060802">
    <property type="protein sequence ID" value="QNP36442.1"/>
    <property type="molecule type" value="Genomic_DNA"/>
</dbReference>
<feature type="domain" description="Replication initiator A N-terminal" evidence="1">
    <location>
        <begin position="16"/>
        <end position="90"/>
    </location>
</feature>
<evidence type="ECO:0000313" key="4">
    <source>
        <dbReference type="EMBL" id="QNP36442.1"/>
    </source>
</evidence>
<evidence type="ECO:0000313" key="3">
    <source>
        <dbReference type="EMBL" id="MXS54164.1"/>
    </source>
</evidence>
<evidence type="ECO:0000313" key="5">
    <source>
        <dbReference type="Proteomes" id="UP000429730"/>
    </source>
</evidence>
<evidence type="ECO:0000259" key="2">
    <source>
        <dbReference type="Pfam" id="PF18008"/>
    </source>
</evidence>
<dbReference type="RefSeq" id="WP_001058676.1">
    <property type="nucleotide sequence ID" value="NZ_AP031219.1"/>
</dbReference>
<evidence type="ECO:0000259" key="1">
    <source>
        <dbReference type="Pfam" id="PF06970"/>
    </source>
</evidence>
<dbReference type="Pfam" id="PF18008">
    <property type="entry name" value="Bac_RepA_C"/>
    <property type="match status" value="1"/>
</dbReference>
<dbReference type="Pfam" id="PF06970">
    <property type="entry name" value="RepA_N"/>
    <property type="match status" value="1"/>
</dbReference>
<evidence type="ECO:0000313" key="6">
    <source>
        <dbReference type="Proteomes" id="UP000516122"/>
    </source>
</evidence>
<gene>
    <name evidence="3" type="ORF">GTI81_15910</name>
    <name evidence="4" type="ORF">H9Q64_00515</name>
</gene>